<dbReference type="EMBL" id="ML978122">
    <property type="protein sequence ID" value="KAF2103517.1"/>
    <property type="molecule type" value="Genomic_DNA"/>
</dbReference>
<feature type="signal peptide" evidence="9">
    <location>
        <begin position="1"/>
        <end position="18"/>
    </location>
</feature>
<dbReference type="SUPFAM" id="SSF49329">
    <property type="entry name" value="Cu,Zn superoxide dismutase-like"/>
    <property type="match status" value="1"/>
</dbReference>
<keyword evidence="11" id="KW-1185">Reference proteome</keyword>
<dbReference type="InterPro" id="IPR036423">
    <property type="entry name" value="SOD-like_Cu/Zn_dom_sf"/>
</dbReference>
<dbReference type="GO" id="GO:0005576">
    <property type="term" value="C:extracellular region"/>
    <property type="evidence" value="ECO:0007669"/>
    <property type="project" value="UniProtKB-SubCell"/>
</dbReference>
<comment type="subcellular location">
    <subcellularLocation>
        <location evidence="1">Cell envelope</location>
    </subcellularLocation>
    <subcellularLocation>
        <location evidence="2">Secreted</location>
    </subcellularLocation>
</comment>
<reference evidence="10" key="1">
    <citation type="journal article" date="2020" name="Stud. Mycol.">
        <title>101 Dothideomycetes genomes: a test case for predicting lifestyles and emergence of pathogens.</title>
        <authorList>
            <person name="Haridas S."/>
            <person name="Albert R."/>
            <person name="Binder M."/>
            <person name="Bloem J."/>
            <person name="Labutti K."/>
            <person name="Salamov A."/>
            <person name="Andreopoulos B."/>
            <person name="Baker S."/>
            <person name="Barry K."/>
            <person name="Bills G."/>
            <person name="Bluhm B."/>
            <person name="Cannon C."/>
            <person name="Castanera R."/>
            <person name="Culley D."/>
            <person name="Daum C."/>
            <person name="Ezra D."/>
            <person name="Gonzalez J."/>
            <person name="Henrissat B."/>
            <person name="Kuo A."/>
            <person name="Liang C."/>
            <person name="Lipzen A."/>
            <person name="Lutzoni F."/>
            <person name="Magnuson J."/>
            <person name="Mondo S."/>
            <person name="Nolan M."/>
            <person name="Ohm R."/>
            <person name="Pangilinan J."/>
            <person name="Park H.-J."/>
            <person name="Ramirez L."/>
            <person name="Alfaro M."/>
            <person name="Sun H."/>
            <person name="Tritt A."/>
            <person name="Yoshinaga Y."/>
            <person name="Zwiers L.-H."/>
            <person name="Turgeon B."/>
            <person name="Goodwin S."/>
            <person name="Spatafora J."/>
            <person name="Crous P."/>
            <person name="Grigoriev I."/>
        </authorList>
    </citation>
    <scope>NUCLEOTIDE SEQUENCE</scope>
    <source>
        <strain evidence="10">CBS 133067</strain>
    </source>
</reference>
<dbReference type="FunFam" id="2.60.40.200:FF:000007">
    <property type="entry name" value="Cell surface Cu-only superoxide dismutase 5"/>
    <property type="match status" value="1"/>
</dbReference>
<comment type="similarity">
    <text evidence="3">Belongs to the Cu-Zn superoxide dismutase family.</text>
</comment>
<evidence type="ECO:0000256" key="8">
    <source>
        <dbReference type="SAM" id="MobiDB-lite"/>
    </source>
</evidence>
<name>A0A9P4IS78_9PEZI</name>
<dbReference type="Gene3D" id="2.60.40.200">
    <property type="entry name" value="Superoxide dismutase, copper/zinc binding domain"/>
    <property type="match status" value="1"/>
</dbReference>
<protein>
    <recommendedName>
        <fullName evidence="4">superoxide dismutase</fullName>
        <ecNumber evidence="4">1.15.1.1</ecNumber>
    </recommendedName>
</protein>
<evidence type="ECO:0000313" key="11">
    <source>
        <dbReference type="Proteomes" id="UP000799772"/>
    </source>
</evidence>
<evidence type="ECO:0000256" key="5">
    <source>
        <dbReference type="ARBA" id="ARBA00022525"/>
    </source>
</evidence>
<dbReference type="PANTHER" id="PTHR20910">
    <property type="entry name" value="AGAP001623-PA"/>
    <property type="match status" value="1"/>
</dbReference>
<accession>A0A9P4IS78</accession>
<evidence type="ECO:0000313" key="10">
    <source>
        <dbReference type="EMBL" id="KAF2103517.1"/>
    </source>
</evidence>
<evidence type="ECO:0000256" key="6">
    <source>
        <dbReference type="ARBA" id="ARBA00022862"/>
    </source>
</evidence>
<evidence type="ECO:0000256" key="2">
    <source>
        <dbReference type="ARBA" id="ARBA00004613"/>
    </source>
</evidence>
<organism evidence="10 11">
    <name type="scientific">Rhizodiscina lignyota</name>
    <dbReference type="NCBI Taxonomy" id="1504668"/>
    <lineage>
        <taxon>Eukaryota</taxon>
        <taxon>Fungi</taxon>
        <taxon>Dikarya</taxon>
        <taxon>Ascomycota</taxon>
        <taxon>Pezizomycotina</taxon>
        <taxon>Dothideomycetes</taxon>
        <taxon>Pleosporomycetidae</taxon>
        <taxon>Aulographales</taxon>
        <taxon>Rhizodiscinaceae</taxon>
        <taxon>Rhizodiscina</taxon>
    </lineage>
</organism>
<gene>
    <name evidence="10" type="ORF">NA57DRAFT_53036</name>
</gene>
<dbReference type="EC" id="1.15.1.1" evidence="4"/>
<comment type="catalytic activity">
    <reaction evidence="7">
        <text>2 superoxide + 2 H(+) = H2O2 + O2</text>
        <dbReference type="Rhea" id="RHEA:20696"/>
        <dbReference type="ChEBI" id="CHEBI:15378"/>
        <dbReference type="ChEBI" id="CHEBI:15379"/>
        <dbReference type="ChEBI" id="CHEBI:16240"/>
        <dbReference type="ChEBI" id="CHEBI:18421"/>
        <dbReference type="EC" id="1.15.1.1"/>
    </reaction>
</comment>
<proteinExistence type="inferred from homology"/>
<dbReference type="AlphaFoldDB" id="A0A9P4IS78"/>
<sequence>MHMKLSLAAFVAITAAQAPPPPVLLTSTQSGVDPIVPTPFSGVETIEGAITYDGPPIPGFTGPGGNASVQSNLPAASYRAVLPSTNFDNLTGSTITGSITGTSVANGTGVTFTIDFTGFPNEAQYGPFVYHVHAMPVPADGNCTATLGHLDPTNRGELHPCEQNAPQTCQAGDLAGKHGNITSSSFMTTYTDMFLSTDPSSPYFFGDKSIVIHSMNTTRLTCANFEMVKGGSNGTISPSSSSGSGSSTVTPASSPATSQFEGTAARMWDNTPVVLSCVGIIAALFL</sequence>
<comment type="caution">
    <text evidence="10">The sequence shown here is derived from an EMBL/GenBank/DDBJ whole genome shotgun (WGS) entry which is preliminary data.</text>
</comment>
<evidence type="ECO:0000256" key="9">
    <source>
        <dbReference type="SAM" id="SignalP"/>
    </source>
</evidence>
<evidence type="ECO:0000256" key="4">
    <source>
        <dbReference type="ARBA" id="ARBA00012682"/>
    </source>
</evidence>
<dbReference type="Proteomes" id="UP000799772">
    <property type="component" value="Unassembled WGS sequence"/>
</dbReference>
<feature type="region of interest" description="Disordered" evidence="8">
    <location>
        <begin position="234"/>
        <end position="256"/>
    </location>
</feature>
<keyword evidence="9" id="KW-0732">Signal</keyword>
<feature type="chain" id="PRO_5040187007" description="superoxide dismutase" evidence="9">
    <location>
        <begin position="19"/>
        <end position="286"/>
    </location>
</feature>
<keyword evidence="5" id="KW-0964">Secreted</keyword>
<dbReference type="GO" id="GO:0046872">
    <property type="term" value="F:metal ion binding"/>
    <property type="evidence" value="ECO:0007669"/>
    <property type="project" value="InterPro"/>
</dbReference>
<evidence type="ECO:0000256" key="3">
    <source>
        <dbReference type="ARBA" id="ARBA00010457"/>
    </source>
</evidence>
<keyword evidence="6" id="KW-0049">Antioxidant</keyword>
<dbReference type="PANTHER" id="PTHR20910:SF1">
    <property type="entry name" value="SUPEROXIDE DISMUTASE COPPER_ZINC BINDING DOMAIN-CONTAINING PROTEIN"/>
    <property type="match status" value="1"/>
</dbReference>
<evidence type="ECO:0000256" key="7">
    <source>
        <dbReference type="ARBA" id="ARBA00049204"/>
    </source>
</evidence>
<dbReference type="InterPro" id="IPR053257">
    <property type="entry name" value="Cu-only_SOD"/>
</dbReference>
<dbReference type="OrthoDB" id="159229at2759"/>
<evidence type="ECO:0000256" key="1">
    <source>
        <dbReference type="ARBA" id="ARBA00004196"/>
    </source>
</evidence>
<dbReference type="GO" id="GO:0004784">
    <property type="term" value="F:superoxide dismutase activity"/>
    <property type="evidence" value="ECO:0007669"/>
    <property type="project" value="UniProtKB-EC"/>
</dbReference>